<name>A0AAW0SDB2_SCYPA</name>
<feature type="non-terminal residue" evidence="2">
    <location>
        <position position="1"/>
    </location>
</feature>
<dbReference type="Proteomes" id="UP001487740">
    <property type="component" value="Unassembled WGS sequence"/>
</dbReference>
<feature type="domain" description="Ig-like" evidence="1">
    <location>
        <begin position="1"/>
        <end position="49"/>
    </location>
</feature>
<gene>
    <name evidence="2" type="ORF">O3P69_011747</name>
</gene>
<evidence type="ECO:0000313" key="3">
    <source>
        <dbReference type="Proteomes" id="UP001487740"/>
    </source>
</evidence>
<dbReference type="InterPro" id="IPR007110">
    <property type="entry name" value="Ig-like_dom"/>
</dbReference>
<protein>
    <recommendedName>
        <fullName evidence="1">Ig-like domain-containing protein</fullName>
    </recommendedName>
</protein>
<sequence>PMSTVDAVDGTPAHLPCMAANSRPRDAPVLVVWYRDGSRRPFYMTNNTLPYPGVLEYKGSDSVPSGQRDEASSTAPRCNWQPAGVLGPTWCKVLALNTVKSRNLT</sequence>
<dbReference type="EMBL" id="JARAKH010001436">
    <property type="protein sequence ID" value="KAK8372989.1"/>
    <property type="molecule type" value="Genomic_DNA"/>
</dbReference>
<accession>A0AAW0SDB2</accession>
<dbReference type="SUPFAM" id="SSF48726">
    <property type="entry name" value="Immunoglobulin"/>
    <property type="match status" value="1"/>
</dbReference>
<evidence type="ECO:0000313" key="2">
    <source>
        <dbReference type="EMBL" id="KAK8372989.1"/>
    </source>
</evidence>
<dbReference type="AlphaFoldDB" id="A0AAW0SDB2"/>
<dbReference type="PROSITE" id="PS50835">
    <property type="entry name" value="IG_LIKE"/>
    <property type="match status" value="1"/>
</dbReference>
<comment type="caution">
    <text evidence="2">The sequence shown here is derived from an EMBL/GenBank/DDBJ whole genome shotgun (WGS) entry which is preliminary data.</text>
</comment>
<organism evidence="2 3">
    <name type="scientific">Scylla paramamosain</name>
    <name type="common">Mud crab</name>
    <dbReference type="NCBI Taxonomy" id="85552"/>
    <lineage>
        <taxon>Eukaryota</taxon>
        <taxon>Metazoa</taxon>
        <taxon>Ecdysozoa</taxon>
        <taxon>Arthropoda</taxon>
        <taxon>Crustacea</taxon>
        <taxon>Multicrustacea</taxon>
        <taxon>Malacostraca</taxon>
        <taxon>Eumalacostraca</taxon>
        <taxon>Eucarida</taxon>
        <taxon>Decapoda</taxon>
        <taxon>Pleocyemata</taxon>
        <taxon>Brachyura</taxon>
        <taxon>Eubrachyura</taxon>
        <taxon>Portunoidea</taxon>
        <taxon>Portunidae</taxon>
        <taxon>Portuninae</taxon>
        <taxon>Scylla</taxon>
    </lineage>
</organism>
<reference evidence="2 3" key="1">
    <citation type="submission" date="2023-03" db="EMBL/GenBank/DDBJ databases">
        <title>High-quality genome of Scylla paramamosain provides insights in environmental adaptation.</title>
        <authorList>
            <person name="Zhang L."/>
        </authorList>
    </citation>
    <scope>NUCLEOTIDE SEQUENCE [LARGE SCALE GENOMIC DNA]</scope>
    <source>
        <strain evidence="2">LZ_2023a</strain>
        <tissue evidence="2">Muscle</tissue>
    </source>
</reference>
<evidence type="ECO:0000259" key="1">
    <source>
        <dbReference type="PROSITE" id="PS50835"/>
    </source>
</evidence>
<proteinExistence type="predicted"/>
<dbReference type="InterPro" id="IPR036179">
    <property type="entry name" value="Ig-like_dom_sf"/>
</dbReference>
<keyword evidence="3" id="KW-1185">Reference proteome</keyword>